<feature type="region of interest" description="Disordered" evidence="1">
    <location>
        <begin position="55"/>
        <end position="87"/>
    </location>
</feature>
<dbReference type="Proteomes" id="UP000197097">
    <property type="component" value="Unassembled WGS sequence"/>
</dbReference>
<accession>A0A246K0H0</accession>
<evidence type="ECO:0000256" key="1">
    <source>
        <dbReference type="SAM" id="MobiDB-lite"/>
    </source>
</evidence>
<sequence length="107" mass="11953">MTVHASELMRKLSKKIDQRRSIQLSADDLDYFVASGAWDALCKSVLEYQRNQCQERSAQNRSTSAEITNSIDDQTARTLRSSGTTTRPDANVVLADVQAMFGKAARR</sequence>
<proteinExistence type="predicted"/>
<comment type="caution">
    <text evidence="2">The sequence shown here is derived from an EMBL/GenBank/DDBJ whole genome shotgun (WGS) entry which is preliminary data.</text>
</comment>
<keyword evidence="3" id="KW-1185">Reference proteome</keyword>
<dbReference type="EMBL" id="NISJ01000003">
    <property type="protein sequence ID" value="OWQ98359.1"/>
    <property type="molecule type" value="Genomic_DNA"/>
</dbReference>
<organism evidence="2 3">
    <name type="scientific">Sphingopyxis witflariensis</name>
    <dbReference type="NCBI Taxonomy" id="173675"/>
    <lineage>
        <taxon>Bacteria</taxon>
        <taxon>Pseudomonadati</taxon>
        <taxon>Pseudomonadota</taxon>
        <taxon>Alphaproteobacteria</taxon>
        <taxon>Sphingomonadales</taxon>
        <taxon>Sphingomonadaceae</taxon>
        <taxon>Sphingopyxis</taxon>
    </lineage>
</organism>
<protein>
    <submittedName>
        <fullName evidence="2">Uncharacterized protein</fullName>
    </submittedName>
</protein>
<evidence type="ECO:0000313" key="2">
    <source>
        <dbReference type="EMBL" id="OWQ98359.1"/>
    </source>
</evidence>
<gene>
    <name evidence="2" type="ORF">CDQ91_07650</name>
</gene>
<evidence type="ECO:0000313" key="3">
    <source>
        <dbReference type="Proteomes" id="UP000197097"/>
    </source>
</evidence>
<dbReference type="AlphaFoldDB" id="A0A246K0H0"/>
<name>A0A246K0H0_9SPHN</name>
<reference evidence="2 3" key="1">
    <citation type="journal article" date="2002" name="Int. J. Syst. Evol. Microbiol.">
        <title>Sphingopyxis witflariensis sp. nov., isolated from activated sludge.</title>
        <authorList>
            <person name="Kampfer P."/>
            <person name="Witzenberger R."/>
            <person name="Denner E.B."/>
            <person name="Busse H.J."/>
            <person name="Neef A."/>
        </authorList>
    </citation>
    <scope>NUCLEOTIDE SEQUENCE [LARGE SCALE GENOMIC DNA]</scope>
    <source>
        <strain evidence="2 3">DSM 14551</strain>
    </source>
</reference>